<evidence type="ECO:0000256" key="6">
    <source>
        <dbReference type="ARBA" id="ARBA00022692"/>
    </source>
</evidence>
<dbReference type="Pfam" id="PF03109">
    <property type="entry name" value="ABC1"/>
    <property type="match status" value="1"/>
</dbReference>
<evidence type="ECO:0000256" key="3">
    <source>
        <dbReference type="ARBA" id="ARBA00022475"/>
    </source>
</evidence>
<dbReference type="GO" id="GO:0006744">
    <property type="term" value="P:ubiquinone biosynthetic process"/>
    <property type="evidence" value="ECO:0007669"/>
    <property type="project" value="UniProtKB-UniPathway"/>
</dbReference>
<gene>
    <name evidence="11" type="primary">ubiB</name>
    <name evidence="11" type="ORF">GXN74_13830</name>
</gene>
<dbReference type="UniPathway" id="UPA00232"/>
<evidence type="ECO:0000313" key="12">
    <source>
        <dbReference type="Proteomes" id="UP000461585"/>
    </source>
</evidence>
<sequence length="560" mass="63585">MAVSKYRKFKRSKQIVTIFVNHGFGTLIDRLGILKYLKIEKQTKEYTERENLKLSVGERLKLSFEELGPTFIKLGQIMSTRPDLLPRDIIHELEKLQDAVAPFPITEVREVIEFELGDKLENIFREFKEEPIAAASIGQVHRAKLLSGKEVVVKVQRPNIEKNIELDIGILKDLADFIDNRTRFGKLYSFSKMVEEFETTLTNELDFRMEGENAETFKVNFEDDANVIVPEISWIHTTNRVITMEEIQGTSLKNFEVLDQLGLDKTIIARNLANSILYQILRDGFFHGDPHPGNIMVLENNTIAFLDLGMIGQLNNHRKNQFLKMLMGITLKDSKLIVQAIVELDAMSERINMRNLEKDIDRLRDQVLSVPLSQIKIGEVFNEIFDLAFSYNIMIPGEFTMLAKSLITLEGLVEKLDPELNVLEIAEPIAGKLVFTLITPEKIGREILGGAMDYSNLVRKFPSIFLNFLDKMEHDDFTVQLKLKEADRYAQKLDKAFNRLSISLVLLSLSIVIAGTIVGLSLTDVEGSNFITVASTTLRGSLIIAVSTFVALIIAIFRSK</sequence>
<dbReference type="PANTHER" id="PTHR10566:SF113">
    <property type="entry name" value="PROTEIN ACTIVITY OF BC1 COMPLEX KINASE 7, CHLOROPLASTIC"/>
    <property type="match status" value="1"/>
</dbReference>
<reference evidence="11 12" key="1">
    <citation type="submission" date="2020-01" db="EMBL/GenBank/DDBJ databases">
        <title>Anaeroalcalibacter tamaniensis gen. nov., sp. nov., moderately halophilic strictly anaerobic fermenter bacterium from mud volcano of Taman peninsula.</title>
        <authorList>
            <person name="Frolova A."/>
            <person name="Merkel A.Y."/>
            <person name="Slobodkin A.I."/>
        </authorList>
    </citation>
    <scope>NUCLEOTIDE SEQUENCE [LARGE SCALE GENOMIC DNA]</scope>
    <source>
        <strain evidence="11 12">F-3ap</strain>
    </source>
</reference>
<dbReference type="InterPro" id="IPR050154">
    <property type="entry name" value="UbiB_kinase"/>
</dbReference>
<keyword evidence="3" id="KW-1003">Cell membrane</keyword>
<dbReference type="PANTHER" id="PTHR10566">
    <property type="entry name" value="CHAPERONE-ACTIVITY OF BC1 COMPLEX CABC1 -RELATED"/>
    <property type="match status" value="1"/>
</dbReference>
<comment type="caution">
    <text evidence="11">The sequence shown here is derived from an EMBL/GenBank/DDBJ whole genome shotgun (WGS) entry which is preliminary data.</text>
</comment>
<evidence type="ECO:0000256" key="9">
    <source>
        <dbReference type="SAM" id="Phobius"/>
    </source>
</evidence>
<evidence type="ECO:0000256" key="7">
    <source>
        <dbReference type="ARBA" id="ARBA00022989"/>
    </source>
</evidence>
<dbReference type="InterPro" id="IPR004147">
    <property type="entry name" value="ABC1_dom"/>
</dbReference>
<keyword evidence="8 9" id="KW-0472">Membrane</keyword>
<dbReference type="Proteomes" id="UP000461585">
    <property type="component" value="Unassembled WGS sequence"/>
</dbReference>
<evidence type="ECO:0000256" key="1">
    <source>
        <dbReference type="ARBA" id="ARBA00005020"/>
    </source>
</evidence>
<feature type="domain" description="ABC1 atypical kinase-like" evidence="10">
    <location>
        <begin position="95"/>
        <end position="339"/>
    </location>
</feature>
<dbReference type="InterPro" id="IPR011009">
    <property type="entry name" value="Kinase-like_dom_sf"/>
</dbReference>
<dbReference type="AlphaFoldDB" id="A0A7X5HYF3"/>
<comment type="pathway">
    <text evidence="1">Cofactor biosynthesis; ubiquinone biosynthesis [regulation].</text>
</comment>
<evidence type="ECO:0000256" key="5">
    <source>
        <dbReference type="ARBA" id="ARBA00022688"/>
    </source>
</evidence>
<evidence type="ECO:0000313" key="11">
    <source>
        <dbReference type="EMBL" id="NDL68816.1"/>
    </source>
</evidence>
<evidence type="ECO:0000256" key="8">
    <source>
        <dbReference type="ARBA" id="ARBA00023136"/>
    </source>
</evidence>
<keyword evidence="6 9" id="KW-0812">Transmembrane</keyword>
<name>A0A7X5HYF3_9FIRM</name>
<keyword evidence="7 9" id="KW-1133">Transmembrane helix</keyword>
<dbReference type="NCBIfam" id="TIGR01982">
    <property type="entry name" value="UbiB"/>
    <property type="match status" value="1"/>
</dbReference>
<evidence type="ECO:0000259" key="10">
    <source>
        <dbReference type="Pfam" id="PF03109"/>
    </source>
</evidence>
<organism evidence="11 12">
    <name type="scientific">Anaerotalea alkaliphila</name>
    <dbReference type="NCBI Taxonomy" id="2662126"/>
    <lineage>
        <taxon>Bacteria</taxon>
        <taxon>Bacillati</taxon>
        <taxon>Bacillota</taxon>
        <taxon>Clostridia</taxon>
        <taxon>Eubacteriales</taxon>
        <taxon>Anaerotalea</taxon>
    </lineage>
</organism>
<comment type="similarity">
    <text evidence="2">Belongs to the protein kinase superfamily. ADCK protein kinase family.</text>
</comment>
<evidence type="ECO:0000256" key="4">
    <source>
        <dbReference type="ARBA" id="ARBA00022519"/>
    </source>
</evidence>
<dbReference type="SUPFAM" id="SSF56112">
    <property type="entry name" value="Protein kinase-like (PK-like)"/>
    <property type="match status" value="1"/>
</dbReference>
<protein>
    <submittedName>
        <fullName evidence="11">2-polyprenylphenol 6-hydroxylase</fullName>
    </submittedName>
</protein>
<feature type="transmembrane region" description="Helical" evidence="9">
    <location>
        <begin position="540"/>
        <end position="557"/>
    </location>
</feature>
<accession>A0A7X5HYF3</accession>
<keyword evidence="4" id="KW-0997">Cell inner membrane</keyword>
<dbReference type="CDD" id="cd05121">
    <property type="entry name" value="ABC1_ADCK3-like"/>
    <property type="match status" value="1"/>
</dbReference>
<proteinExistence type="inferred from homology"/>
<dbReference type="EMBL" id="JAAEEH010000065">
    <property type="protein sequence ID" value="NDL68816.1"/>
    <property type="molecule type" value="Genomic_DNA"/>
</dbReference>
<keyword evidence="12" id="KW-1185">Reference proteome</keyword>
<evidence type="ECO:0000256" key="2">
    <source>
        <dbReference type="ARBA" id="ARBA00009670"/>
    </source>
</evidence>
<dbReference type="InterPro" id="IPR010232">
    <property type="entry name" value="UbiB"/>
</dbReference>
<keyword evidence="5" id="KW-0831">Ubiquinone biosynthesis</keyword>
<feature type="transmembrane region" description="Helical" evidence="9">
    <location>
        <begin position="500"/>
        <end position="520"/>
    </location>
</feature>